<evidence type="ECO:0000256" key="3">
    <source>
        <dbReference type="ARBA" id="ARBA00023315"/>
    </source>
</evidence>
<dbReference type="Pfam" id="PF00583">
    <property type="entry name" value="Acetyltransf_1"/>
    <property type="match status" value="1"/>
</dbReference>
<reference evidence="6" key="1">
    <citation type="journal article" date="2016" name="Ticks Tick Borne Dis.">
        <title>De novo assembly and annotation of the salivary gland transcriptome of Rhipicephalus appendiculatus male and female ticks during blood feeding.</title>
        <authorList>
            <person name="de Castro M.H."/>
            <person name="de Klerk D."/>
            <person name="Pienaar R."/>
            <person name="Latif A.A."/>
            <person name="Rees D.J."/>
            <person name="Mans B.J."/>
        </authorList>
    </citation>
    <scope>NUCLEOTIDE SEQUENCE</scope>
    <source>
        <tissue evidence="6">Salivary glands</tissue>
    </source>
</reference>
<dbReference type="Gene3D" id="3.40.630.30">
    <property type="match status" value="1"/>
</dbReference>
<dbReference type="InterPro" id="IPR000182">
    <property type="entry name" value="GNAT_dom"/>
</dbReference>
<dbReference type="InterPro" id="IPR016181">
    <property type="entry name" value="Acyl_CoA_acyltransferase"/>
</dbReference>
<dbReference type="PANTHER" id="PTHR10545">
    <property type="entry name" value="DIAMINE N-ACETYLTRANSFERASE"/>
    <property type="match status" value="1"/>
</dbReference>
<evidence type="ECO:0000256" key="4">
    <source>
        <dbReference type="SAM" id="MobiDB-lite"/>
    </source>
</evidence>
<dbReference type="CDD" id="cd04301">
    <property type="entry name" value="NAT_SF"/>
    <property type="match status" value="1"/>
</dbReference>
<evidence type="ECO:0000313" key="6">
    <source>
        <dbReference type="EMBL" id="JAP86036.1"/>
    </source>
</evidence>
<accession>A0A131Z6H9</accession>
<proteinExistence type="inferred from homology"/>
<dbReference type="InterPro" id="IPR051016">
    <property type="entry name" value="Diverse_Substrate_AcTransf"/>
</dbReference>
<organism evidence="6">
    <name type="scientific">Rhipicephalus appendiculatus</name>
    <name type="common">Brown ear tick</name>
    <dbReference type="NCBI Taxonomy" id="34631"/>
    <lineage>
        <taxon>Eukaryota</taxon>
        <taxon>Metazoa</taxon>
        <taxon>Ecdysozoa</taxon>
        <taxon>Arthropoda</taxon>
        <taxon>Chelicerata</taxon>
        <taxon>Arachnida</taxon>
        <taxon>Acari</taxon>
        <taxon>Parasitiformes</taxon>
        <taxon>Ixodida</taxon>
        <taxon>Ixodoidea</taxon>
        <taxon>Ixodidae</taxon>
        <taxon>Rhipicephalinae</taxon>
        <taxon>Rhipicephalus</taxon>
        <taxon>Rhipicephalus</taxon>
    </lineage>
</organism>
<protein>
    <submittedName>
        <fullName evidence="6">Diamine N-acetyltransferase</fullName>
    </submittedName>
</protein>
<sequence>MEGGGGGSSSGGAHAKAPAEGSSAFQEESAVRKAEPQDCPTILRYVHALATFHKMPDAVHIDLQQLEHAMFKSNPRELWAFIATIRRRDATKALVAAEESPAGMVTFHYRYSAALNGRILYIEDLIVSEEHRGRGLGVALLRAACEQALRDCCRAVQFKVHKDNKGAQRLYLKNGAVDQSEAGDVRLFYFDRDSRFPHSEEKDKAS</sequence>
<comment type="similarity">
    <text evidence="1">Belongs to the acetyltransferase family.</text>
</comment>
<keyword evidence="2 6" id="KW-0808">Transferase</keyword>
<name>A0A131Z6H9_RHIAP</name>
<keyword evidence="3" id="KW-0012">Acyltransferase</keyword>
<feature type="region of interest" description="Disordered" evidence="4">
    <location>
        <begin position="1"/>
        <end position="33"/>
    </location>
</feature>
<dbReference type="SUPFAM" id="SSF55729">
    <property type="entry name" value="Acyl-CoA N-acyltransferases (Nat)"/>
    <property type="match status" value="1"/>
</dbReference>
<dbReference type="AlphaFoldDB" id="A0A131Z6H9"/>
<dbReference type="GO" id="GO:0008080">
    <property type="term" value="F:N-acetyltransferase activity"/>
    <property type="evidence" value="ECO:0007669"/>
    <property type="project" value="TreeGrafter"/>
</dbReference>
<dbReference type="PANTHER" id="PTHR10545:SF29">
    <property type="entry name" value="GH14572P-RELATED"/>
    <property type="match status" value="1"/>
</dbReference>
<dbReference type="PROSITE" id="PS51186">
    <property type="entry name" value="GNAT"/>
    <property type="match status" value="1"/>
</dbReference>
<dbReference type="EMBL" id="GEDV01002521">
    <property type="protein sequence ID" value="JAP86036.1"/>
    <property type="molecule type" value="Transcribed_RNA"/>
</dbReference>
<evidence type="ECO:0000256" key="1">
    <source>
        <dbReference type="ARBA" id="ARBA00008694"/>
    </source>
</evidence>
<feature type="compositionally biased region" description="Gly residues" evidence="4">
    <location>
        <begin position="1"/>
        <end position="10"/>
    </location>
</feature>
<evidence type="ECO:0000259" key="5">
    <source>
        <dbReference type="PROSITE" id="PS51186"/>
    </source>
</evidence>
<evidence type="ECO:0000256" key="2">
    <source>
        <dbReference type="ARBA" id="ARBA00022679"/>
    </source>
</evidence>
<feature type="domain" description="N-acetyltransferase" evidence="5">
    <location>
        <begin position="50"/>
        <end position="203"/>
    </location>
</feature>